<proteinExistence type="predicted"/>
<name>A0ABT1SEJ9_9FIRM</name>
<sequence length="50" mass="5498">MEKIFLSLTISLLRVFLVIIAAVSIVAMIMGCLSIMSYITFDDTGIEGKE</sequence>
<evidence type="ECO:0000313" key="3">
    <source>
        <dbReference type="Proteomes" id="UP001524478"/>
    </source>
</evidence>
<dbReference type="EMBL" id="JANGAC010000016">
    <property type="protein sequence ID" value="MCQ4924904.1"/>
    <property type="molecule type" value="Genomic_DNA"/>
</dbReference>
<evidence type="ECO:0000256" key="1">
    <source>
        <dbReference type="SAM" id="Phobius"/>
    </source>
</evidence>
<keyword evidence="3" id="KW-1185">Reference proteome</keyword>
<dbReference type="PROSITE" id="PS51257">
    <property type="entry name" value="PROKAR_LIPOPROTEIN"/>
    <property type="match status" value="1"/>
</dbReference>
<accession>A0ABT1SEJ9</accession>
<keyword evidence="1" id="KW-0812">Transmembrane</keyword>
<dbReference type="Proteomes" id="UP001524478">
    <property type="component" value="Unassembled WGS sequence"/>
</dbReference>
<dbReference type="RefSeq" id="WP_256312495.1">
    <property type="nucleotide sequence ID" value="NZ_JANGAC010000016.1"/>
</dbReference>
<protein>
    <submittedName>
        <fullName evidence="2">Uncharacterized protein</fullName>
    </submittedName>
</protein>
<evidence type="ECO:0000313" key="2">
    <source>
        <dbReference type="EMBL" id="MCQ4924904.1"/>
    </source>
</evidence>
<keyword evidence="1" id="KW-1133">Transmembrane helix</keyword>
<feature type="transmembrane region" description="Helical" evidence="1">
    <location>
        <begin position="12"/>
        <end position="41"/>
    </location>
</feature>
<gene>
    <name evidence="2" type="ORF">NE686_17515</name>
</gene>
<keyword evidence="1" id="KW-0472">Membrane</keyword>
<reference evidence="2 3" key="1">
    <citation type="submission" date="2022-06" db="EMBL/GenBank/DDBJ databases">
        <title>Isolation of gut microbiota from human fecal samples.</title>
        <authorList>
            <person name="Pamer E.G."/>
            <person name="Barat B."/>
            <person name="Waligurski E."/>
            <person name="Medina S."/>
            <person name="Paddock L."/>
            <person name="Mostad J."/>
        </authorList>
    </citation>
    <scope>NUCLEOTIDE SEQUENCE [LARGE SCALE GENOMIC DNA]</scope>
    <source>
        <strain evidence="2 3">DFI.7.95</strain>
    </source>
</reference>
<comment type="caution">
    <text evidence="2">The sequence shown here is derived from an EMBL/GenBank/DDBJ whole genome shotgun (WGS) entry which is preliminary data.</text>
</comment>
<organism evidence="2 3">
    <name type="scientific">Tissierella carlieri</name>
    <dbReference type="NCBI Taxonomy" id="689904"/>
    <lineage>
        <taxon>Bacteria</taxon>
        <taxon>Bacillati</taxon>
        <taxon>Bacillota</taxon>
        <taxon>Tissierellia</taxon>
        <taxon>Tissierellales</taxon>
        <taxon>Tissierellaceae</taxon>
        <taxon>Tissierella</taxon>
    </lineage>
</organism>